<dbReference type="GO" id="GO:0008168">
    <property type="term" value="F:methyltransferase activity"/>
    <property type="evidence" value="ECO:0007669"/>
    <property type="project" value="UniProtKB-KW"/>
</dbReference>
<protein>
    <submittedName>
        <fullName evidence="2">Methyltransferase family protein</fullName>
    </submittedName>
</protein>
<keyword evidence="2" id="KW-0489">Methyltransferase</keyword>
<feature type="domain" description="Methyltransferase type 11" evidence="1">
    <location>
        <begin position="54"/>
        <end position="150"/>
    </location>
</feature>
<accession>A0A419WEZ0</accession>
<keyword evidence="3" id="KW-1185">Reference proteome</keyword>
<reference evidence="2 3" key="1">
    <citation type="submission" date="2018-09" db="EMBL/GenBank/DDBJ databases">
        <title>Genomic Encyclopedia of Archaeal and Bacterial Type Strains, Phase II (KMG-II): from individual species to whole genera.</title>
        <authorList>
            <person name="Goeker M."/>
        </authorList>
    </citation>
    <scope>NUCLEOTIDE SEQUENCE [LARGE SCALE GENOMIC DNA]</scope>
    <source>
        <strain evidence="2 3">DSM 21950</strain>
    </source>
</reference>
<evidence type="ECO:0000259" key="1">
    <source>
        <dbReference type="Pfam" id="PF08241"/>
    </source>
</evidence>
<comment type="caution">
    <text evidence="2">The sequence shown here is derived from an EMBL/GenBank/DDBJ whole genome shotgun (WGS) entry which is preliminary data.</text>
</comment>
<proteinExistence type="predicted"/>
<gene>
    <name evidence="2" type="ORF">BXY64_4223</name>
</gene>
<dbReference type="CDD" id="cd02440">
    <property type="entry name" value="AdoMet_MTases"/>
    <property type="match status" value="1"/>
</dbReference>
<dbReference type="AlphaFoldDB" id="A0A419WEZ0"/>
<evidence type="ECO:0000313" key="3">
    <source>
        <dbReference type="Proteomes" id="UP000284531"/>
    </source>
</evidence>
<dbReference type="InterPro" id="IPR029063">
    <property type="entry name" value="SAM-dependent_MTases_sf"/>
</dbReference>
<dbReference type="SUPFAM" id="SSF53335">
    <property type="entry name" value="S-adenosyl-L-methionine-dependent methyltransferases"/>
    <property type="match status" value="1"/>
</dbReference>
<dbReference type="PANTHER" id="PTHR43861:SF1">
    <property type="entry name" value="TRANS-ACONITATE 2-METHYLTRANSFERASE"/>
    <property type="match status" value="1"/>
</dbReference>
<dbReference type="OrthoDB" id="8385759at2"/>
<organism evidence="2 3">
    <name type="scientific">Marinifilum flexuosum</name>
    <dbReference type="NCBI Taxonomy" id="1117708"/>
    <lineage>
        <taxon>Bacteria</taxon>
        <taxon>Pseudomonadati</taxon>
        <taxon>Bacteroidota</taxon>
        <taxon>Bacteroidia</taxon>
        <taxon>Marinilabiliales</taxon>
        <taxon>Marinifilaceae</taxon>
    </lineage>
</organism>
<dbReference type="Pfam" id="PF08241">
    <property type="entry name" value="Methyltransf_11"/>
    <property type="match status" value="1"/>
</dbReference>
<dbReference type="EMBL" id="RAPQ01000015">
    <property type="protein sequence ID" value="RKD94060.1"/>
    <property type="molecule type" value="Genomic_DNA"/>
</dbReference>
<dbReference type="Proteomes" id="UP000284531">
    <property type="component" value="Unassembled WGS sequence"/>
</dbReference>
<dbReference type="GO" id="GO:0032259">
    <property type="term" value="P:methylation"/>
    <property type="evidence" value="ECO:0007669"/>
    <property type="project" value="UniProtKB-KW"/>
</dbReference>
<evidence type="ECO:0000313" key="2">
    <source>
        <dbReference type="EMBL" id="RKD94060.1"/>
    </source>
</evidence>
<dbReference type="RefSeq" id="WP_120241891.1">
    <property type="nucleotide sequence ID" value="NZ_RAPQ01000015.1"/>
</dbReference>
<dbReference type="PANTHER" id="PTHR43861">
    <property type="entry name" value="TRANS-ACONITATE 2-METHYLTRANSFERASE-RELATED"/>
    <property type="match status" value="1"/>
</dbReference>
<keyword evidence="2" id="KW-0808">Transferase</keyword>
<name>A0A419WEZ0_9BACT</name>
<dbReference type="Gene3D" id="3.40.50.150">
    <property type="entry name" value="Vaccinia Virus protein VP39"/>
    <property type="match status" value="1"/>
</dbReference>
<sequence length="267" mass="30840">MNNFEHNRESWNELTALHTESSFYNVEAFKAGETSLNHIELEELGDVKGKRMLHLQCHFGMDTLSWAREGAEVVGLDISDASIQKATELSEELNIPATFVRSNVYDIEKVLDETFDIVYTSYGAINWLNDLDKWAKIINRYLKPGGVFYIVEFHPFIYTLNDDSEITDSYFKSAPMETIVEKSYTDKSEISNKNLKHIEWHHSLSEVLNSLISNGMRIEFMNEFPYQVYNCFPNLTELSEGRWVSEKHGTKIPHMYSIKAKKLSGSK</sequence>
<dbReference type="InterPro" id="IPR013216">
    <property type="entry name" value="Methyltransf_11"/>
</dbReference>